<proteinExistence type="predicted"/>
<sequence>MLRKSAQAGCKRLAAEHAAAHRHRLSPPHPGPKRDPDIKGRWSETMKLQLTAHVGKKCNPSFGLHNTQPHAEPQTARAWSSPDAAEHPQCLPAPGWPSSARWRATSLALSYLEEA</sequence>
<reference evidence="2 3" key="2">
    <citation type="journal article" date="2023" name="Mol. Biol. Evol.">
        <title>Genomics of Secondarily Temperate Adaptation in the Only Non-Antarctic Icefish.</title>
        <authorList>
            <person name="Rivera-Colon A.G."/>
            <person name="Rayamajhi N."/>
            <person name="Minhas B.F."/>
            <person name="Madrigal G."/>
            <person name="Bilyk K.T."/>
            <person name="Yoon V."/>
            <person name="Hune M."/>
            <person name="Gregory S."/>
            <person name="Cheng C.H.C."/>
            <person name="Catchen J.M."/>
        </authorList>
    </citation>
    <scope>NUCLEOTIDE SEQUENCE [LARGE SCALE GENOMIC DNA]</scope>
    <source>
        <strain evidence="2">JMC-PN-2008</strain>
    </source>
</reference>
<feature type="region of interest" description="Disordered" evidence="1">
    <location>
        <begin position="61"/>
        <end position="97"/>
    </location>
</feature>
<keyword evidence="3" id="KW-1185">Reference proteome</keyword>
<protein>
    <submittedName>
        <fullName evidence="2">Uncharacterized protein</fullName>
    </submittedName>
</protein>
<accession>A0AAN8ACM1</accession>
<dbReference type="AlphaFoldDB" id="A0AAN8ACM1"/>
<evidence type="ECO:0000313" key="2">
    <source>
        <dbReference type="EMBL" id="KAK5857786.1"/>
    </source>
</evidence>
<evidence type="ECO:0000256" key="1">
    <source>
        <dbReference type="SAM" id="MobiDB-lite"/>
    </source>
</evidence>
<comment type="caution">
    <text evidence="2">The sequence shown here is derived from an EMBL/GenBank/DDBJ whole genome shotgun (WGS) entry which is preliminary data.</text>
</comment>
<feature type="region of interest" description="Disordered" evidence="1">
    <location>
        <begin position="1"/>
        <end position="39"/>
    </location>
</feature>
<organism evidence="2 3">
    <name type="scientific">Eleginops maclovinus</name>
    <name type="common">Patagonian blennie</name>
    <name type="synonym">Eleginus maclovinus</name>
    <dbReference type="NCBI Taxonomy" id="56733"/>
    <lineage>
        <taxon>Eukaryota</taxon>
        <taxon>Metazoa</taxon>
        <taxon>Chordata</taxon>
        <taxon>Craniata</taxon>
        <taxon>Vertebrata</taxon>
        <taxon>Euteleostomi</taxon>
        <taxon>Actinopterygii</taxon>
        <taxon>Neopterygii</taxon>
        <taxon>Teleostei</taxon>
        <taxon>Neoteleostei</taxon>
        <taxon>Acanthomorphata</taxon>
        <taxon>Eupercaria</taxon>
        <taxon>Perciformes</taxon>
        <taxon>Notothenioidei</taxon>
        <taxon>Eleginopidae</taxon>
        <taxon>Eleginops</taxon>
    </lineage>
</organism>
<dbReference type="Proteomes" id="UP001346869">
    <property type="component" value="Unassembled WGS sequence"/>
</dbReference>
<reference evidence="2 3" key="1">
    <citation type="journal article" date="2023" name="Genes (Basel)">
        <title>Chromosome-Level Genome Assembly and Circadian Gene Repertoire of the Patagonia Blennie Eleginops maclovinus-The Closest Ancestral Proxy of Antarctic Cryonotothenioids.</title>
        <authorList>
            <person name="Cheng C.C."/>
            <person name="Rivera-Colon A.G."/>
            <person name="Minhas B.F."/>
            <person name="Wilson L."/>
            <person name="Rayamajhi N."/>
            <person name="Vargas-Chacoff L."/>
            <person name="Catchen J.M."/>
        </authorList>
    </citation>
    <scope>NUCLEOTIDE SEQUENCE [LARGE SCALE GENOMIC DNA]</scope>
    <source>
        <strain evidence="2">JMC-PN-2008</strain>
    </source>
</reference>
<dbReference type="EMBL" id="JAUZQC010000016">
    <property type="protein sequence ID" value="KAK5857786.1"/>
    <property type="molecule type" value="Genomic_DNA"/>
</dbReference>
<evidence type="ECO:0000313" key="3">
    <source>
        <dbReference type="Proteomes" id="UP001346869"/>
    </source>
</evidence>
<name>A0AAN8ACM1_ELEMC</name>
<gene>
    <name evidence="2" type="ORF">PBY51_011006</name>
</gene>